<gene>
    <name evidence="2" type="ORF">GCM10009836_03990</name>
</gene>
<feature type="region of interest" description="Disordered" evidence="1">
    <location>
        <begin position="1"/>
        <end position="26"/>
    </location>
</feature>
<name>A0ABN2MK31_9PSEU</name>
<evidence type="ECO:0000313" key="3">
    <source>
        <dbReference type="Proteomes" id="UP001500449"/>
    </source>
</evidence>
<reference evidence="2 3" key="1">
    <citation type="journal article" date="2019" name="Int. J. Syst. Evol. Microbiol.">
        <title>The Global Catalogue of Microorganisms (GCM) 10K type strain sequencing project: providing services to taxonomists for standard genome sequencing and annotation.</title>
        <authorList>
            <consortium name="The Broad Institute Genomics Platform"/>
            <consortium name="The Broad Institute Genome Sequencing Center for Infectious Disease"/>
            <person name="Wu L."/>
            <person name="Ma J."/>
        </authorList>
    </citation>
    <scope>NUCLEOTIDE SEQUENCE [LARGE SCALE GENOMIC DNA]</scope>
    <source>
        <strain evidence="2 3">JCM 16009</strain>
    </source>
</reference>
<organism evidence="2 3">
    <name type="scientific">Pseudonocardia ailaonensis</name>
    <dbReference type="NCBI Taxonomy" id="367279"/>
    <lineage>
        <taxon>Bacteria</taxon>
        <taxon>Bacillati</taxon>
        <taxon>Actinomycetota</taxon>
        <taxon>Actinomycetes</taxon>
        <taxon>Pseudonocardiales</taxon>
        <taxon>Pseudonocardiaceae</taxon>
        <taxon>Pseudonocardia</taxon>
    </lineage>
</organism>
<evidence type="ECO:0000256" key="1">
    <source>
        <dbReference type="SAM" id="MobiDB-lite"/>
    </source>
</evidence>
<sequence>MTTIDDRTAPIAPTKEQRRDQPGPPRVRIVAWDTTELQEPCQSYGKWKHSDEPAVALAEDVRPDPAALRAAARTVALLVDVLAQRRPPRQLTELVEPMVLRYLAAVRPQRPGTTVVLDCCPCCCRRRLKLNRCRRAKTDHLR</sequence>
<dbReference type="EMBL" id="BAAAQK010000001">
    <property type="protein sequence ID" value="GAA1829329.1"/>
    <property type="molecule type" value="Genomic_DNA"/>
</dbReference>
<proteinExistence type="predicted"/>
<dbReference type="RefSeq" id="WP_344411758.1">
    <property type="nucleotide sequence ID" value="NZ_BAAAQK010000001.1"/>
</dbReference>
<comment type="caution">
    <text evidence="2">The sequence shown here is derived from an EMBL/GenBank/DDBJ whole genome shotgun (WGS) entry which is preliminary data.</text>
</comment>
<protein>
    <submittedName>
        <fullName evidence="2">Uncharacterized protein</fullName>
    </submittedName>
</protein>
<evidence type="ECO:0000313" key="2">
    <source>
        <dbReference type="EMBL" id="GAA1829329.1"/>
    </source>
</evidence>
<accession>A0ABN2MK31</accession>
<keyword evidence="3" id="KW-1185">Reference proteome</keyword>
<dbReference type="Proteomes" id="UP001500449">
    <property type="component" value="Unassembled WGS sequence"/>
</dbReference>